<evidence type="ECO:0000256" key="4">
    <source>
        <dbReference type="SAM" id="Phobius"/>
    </source>
</evidence>
<comment type="caution">
    <text evidence="5">The sequence shown here is derived from an EMBL/GenBank/DDBJ whole genome shotgun (WGS) entry which is preliminary data.</text>
</comment>
<evidence type="ECO:0000256" key="3">
    <source>
        <dbReference type="ARBA" id="ARBA00022679"/>
    </source>
</evidence>
<reference evidence="6" key="1">
    <citation type="submission" date="2017-09" db="EMBL/GenBank/DDBJ databases">
        <title>Depth-based differentiation of microbial function through sediment-hosted aquifers and enrichment of novel symbionts in the deep terrestrial subsurface.</title>
        <authorList>
            <person name="Probst A.J."/>
            <person name="Ladd B."/>
            <person name="Jarett J.K."/>
            <person name="Geller-Mcgrath D.E."/>
            <person name="Sieber C.M.K."/>
            <person name="Emerson J.B."/>
            <person name="Anantharaman K."/>
            <person name="Thomas B.C."/>
            <person name="Malmstrom R."/>
            <person name="Stieglmeier M."/>
            <person name="Klingl A."/>
            <person name="Woyke T."/>
            <person name="Ryan C.M."/>
            <person name="Banfield J.F."/>
        </authorList>
    </citation>
    <scope>NUCLEOTIDE SEQUENCE [LARGE SCALE GENOMIC DNA]</scope>
</reference>
<evidence type="ECO:0008006" key="7">
    <source>
        <dbReference type="Google" id="ProtNLM"/>
    </source>
</evidence>
<keyword evidence="4" id="KW-1133">Transmembrane helix</keyword>
<dbReference type="Proteomes" id="UP000230683">
    <property type="component" value="Unassembled WGS sequence"/>
</dbReference>
<dbReference type="Pfam" id="PF13641">
    <property type="entry name" value="Glyco_tranf_2_3"/>
    <property type="match status" value="1"/>
</dbReference>
<evidence type="ECO:0000256" key="1">
    <source>
        <dbReference type="ARBA" id="ARBA00006739"/>
    </source>
</evidence>
<dbReference type="AlphaFoldDB" id="A0A2M7X5G9"/>
<keyword evidence="3" id="KW-0808">Transferase</keyword>
<feature type="transmembrane region" description="Helical" evidence="4">
    <location>
        <begin position="262"/>
        <end position="281"/>
    </location>
</feature>
<dbReference type="SUPFAM" id="SSF53448">
    <property type="entry name" value="Nucleotide-diphospho-sugar transferases"/>
    <property type="match status" value="1"/>
</dbReference>
<name>A0A2M7X5G9_UNCKA</name>
<accession>A0A2M7X5G9</accession>
<protein>
    <recommendedName>
        <fullName evidence="7">Glycosyltransferase 2-like domain-containing protein</fullName>
    </recommendedName>
</protein>
<keyword evidence="2" id="KW-0328">Glycosyltransferase</keyword>
<evidence type="ECO:0000313" key="5">
    <source>
        <dbReference type="EMBL" id="PJA41377.1"/>
    </source>
</evidence>
<organism evidence="5 6">
    <name type="scientific">candidate division WWE3 bacterium CG_4_9_14_3_um_filter_34_6</name>
    <dbReference type="NCBI Taxonomy" id="1975079"/>
    <lineage>
        <taxon>Bacteria</taxon>
        <taxon>Katanobacteria</taxon>
    </lineage>
</organism>
<evidence type="ECO:0000256" key="2">
    <source>
        <dbReference type="ARBA" id="ARBA00022676"/>
    </source>
</evidence>
<dbReference type="PANTHER" id="PTHR43630">
    <property type="entry name" value="POLY-BETA-1,6-N-ACETYL-D-GLUCOSAMINE SYNTHASE"/>
    <property type="match status" value="1"/>
</dbReference>
<keyword evidence="4" id="KW-0472">Membrane</keyword>
<sequence>SSINAKILAMLKFSVIVTSYKEPQTIGKAIEQIVNPNKNLWNEMQLIVVAGDDETLEVAKLRLLQLSGFKNYILIKDNAKGKPQALNMAVAKAATPVLILTDGDMYIDDNAISLLLEQIMKKRVAGVSGHPISLDDRKTFWGFSSHLYCYGAHKARSEKNSQTPMSGYLYAIKNLNGIFPLPKNVRAEDAYISNKIIELGFKIEYSPNSYAYVYFPKTLKDWINQKKRSLGGNKQLNSTRNIFQDLQKALLPLQFAKSPKEYLFVVAIYPLRLCLWIIIYLQHTKKSYSVGRWERIESSKFRGYPGSGVAPSSG</sequence>
<dbReference type="GO" id="GO:0016757">
    <property type="term" value="F:glycosyltransferase activity"/>
    <property type="evidence" value="ECO:0007669"/>
    <property type="project" value="UniProtKB-KW"/>
</dbReference>
<dbReference type="PANTHER" id="PTHR43630:SF1">
    <property type="entry name" value="POLY-BETA-1,6-N-ACETYL-D-GLUCOSAMINE SYNTHASE"/>
    <property type="match status" value="1"/>
</dbReference>
<feature type="non-terminal residue" evidence="5">
    <location>
        <position position="1"/>
    </location>
</feature>
<proteinExistence type="inferred from homology"/>
<evidence type="ECO:0000313" key="6">
    <source>
        <dbReference type="Proteomes" id="UP000230683"/>
    </source>
</evidence>
<gene>
    <name evidence="5" type="ORF">CO178_00295</name>
</gene>
<dbReference type="InterPro" id="IPR029044">
    <property type="entry name" value="Nucleotide-diphossugar_trans"/>
</dbReference>
<dbReference type="EMBL" id="PFWY01000017">
    <property type="protein sequence ID" value="PJA41377.1"/>
    <property type="molecule type" value="Genomic_DNA"/>
</dbReference>
<dbReference type="Gene3D" id="3.90.550.10">
    <property type="entry name" value="Spore Coat Polysaccharide Biosynthesis Protein SpsA, Chain A"/>
    <property type="match status" value="1"/>
</dbReference>
<keyword evidence="4" id="KW-0812">Transmembrane</keyword>
<comment type="similarity">
    <text evidence="1">Belongs to the glycosyltransferase 2 family.</text>
</comment>